<dbReference type="InterPro" id="IPR036291">
    <property type="entry name" value="NAD(P)-bd_dom_sf"/>
</dbReference>
<name>A0A9X1ZK06_9GAMM</name>
<evidence type="ECO:0000313" key="4">
    <source>
        <dbReference type="Proteomes" id="UP001139293"/>
    </source>
</evidence>
<dbReference type="EMBL" id="JAKILB010000006">
    <property type="protein sequence ID" value="MCL1139198.1"/>
    <property type="molecule type" value="Genomic_DNA"/>
</dbReference>
<dbReference type="AlphaFoldDB" id="A0A9X1ZK06"/>
<dbReference type="FunFam" id="3.40.50.720:FF:000121">
    <property type="entry name" value="Prostaglandin reductase 2"/>
    <property type="match status" value="1"/>
</dbReference>
<accession>A0A9X1ZK06</accession>
<dbReference type="Gene3D" id="3.40.50.720">
    <property type="entry name" value="NAD(P)-binding Rossmann-like Domain"/>
    <property type="match status" value="1"/>
</dbReference>
<sequence>MKSQVIQLKSRPEGLPTSDNFSQAEQTLAAIKTGEFLVKNQWMSVDPYMRGRMIDRKSYIAPFEIGNTLEGGAIGEVIESLNPDFPVGSKVSSMLGWRSHFVSDGTEITRLPETPLCPSHFLGVLGMPGMTAWTGLNRIAELKAGETLFVSAASGAVGSVVAQIGKLMGARVVASVGSDEKAAYLTNLGIDAVINYKTCGDLSTALGQAAPEGIDVYFENVGGEHLTAALNHMKDHGRIAVCGMIAQYNDTTPTPGPSNLAQIIIKKLKIEGFIVFEHWDHYGEFAAQMGQWLASGKVQAEQTIYEGLDNAADAFIGLFEGKNKGKMIVKIA</sequence>
<protein>
    <submittedName>
        <fullName evidence="3">NADP-dependent oxidoreductase</fullName>
    </submittedName>
</protein>
<dbReference type="InterPro" id="IPR011032">
    <property type="entry name" value="GroES-like_sf"/>
</dbReference>
<dbReference type="SUPFAM" id="SSF51735">
    <property type="entry name" value="NAD(P)-binding Rossmann-fold domains"/>
    <property type="match status" value="1"/>
</dbReference>
<dbReference type="PANTHER" id="PTHR43205">
    <property type="entry name" value="PROSTAGLANDIN REDUCTASE"/>
    <property type="match status" value="1"/>
</dbReference>
<dbReference type="GO" id="GO:0016628">
    <property type="term" value="F:oxidoreductase activity, acting on the CH-CH group of donors, NAD or NADP as acceptor"/>
    <property type="evidence" value="ECO:0007669"/>
    <property type="project" value="InterPro"/>
</dbReference>
<dbReference type="Proteomes" id="UP001139293">
    <property type="component" value="Unassembled WGS sequence"/>
</dbReference>
<keyword evidence="4" id="KW-1185">Reference proteome</keyword>
<dbReference type="CDD" id="cd05288">
    <property type="entry name" value="PGDH"/>
    <property type="match status" value="1"/>
</dbReference>
<organism evidence="3 4">
    <name type="scientific">Shewanella pneumatophori</name>
    <dbReference type="NCBI Taxonomy" id="314092"/>
    <lineage>
        <taxon>Bacteria</taxon>
        <taxon>Pseudomonadati</taxon>
        <taxon>Pseudomonadota</taxon>
        <taxon>Gammaproteobacteria</taxon>
        <taxon>Alteromonadales</taxon>
        <taxon>Shewanellaceae</taxon>
        <taxon>Shewanella</taxon>
    </lineage>
</organism>
<dbReference type="InterPro" id="IPR013149">
    <property type="entry name" value="ADH-like_C"/>
</dbReference>
<dbReference type="Pfam" id="PF16884">
    <property type="entry name" value="ADH_N_2"/>
    <property type="match status" value="1"/>
</dbReference>
<evidence type="ECO:0000313" key="3">
    <source>
        <dbReference type="EMBL" id="MCL1139198.1"/>
    </source>
</evidence>
<feature type="domain" description="Enoyl reductase (ER)" evidence="2">
    <location>
        <begin position="14"/>
        <end position="329"/>
    </location>
</feature>
<reference evidence="3" key="1">
    <citation type="submission" date="2022-01" db="EMBL/GenBank/DDBJ databases">
        <title>Whole genome-based taxonomy of the Shewanellaceae.</title>
        <authorList>
            <person name="Martin-Rodriguez A.J."/>
        </authorList>
    </citation>
    <scope>NUCLEOTIDE SEQUENCE</scope>
    <source>
        <strain evidence="3">KCTC 23973</strain>
    </source>
</reference>
<dbReference type="InterPro" id="IPR041694">
    <property type="entry name" value="ADH_N_2"/>
</dbReference>
<evidence type="ECO:0000259" key="2">
    <source>
        <dbReference type="SMART" id="SM00829"/>
    </source>
</evidence>
<evidence type="ECO:0000256" key="1">
    <source>
        <dbReference type="ARBA" id="ARBA00023002"/>
    </source>
</evidence>
<dbReference type="SUPFAM" id="SSF50129">
    <property type="entry name" value="GroES-like"/>
    <property type="match status" value="1"/>
</dbReference>
<keyword evidence="1" id="KW-0560">Oxidoreductase</keyword>
<proteinExistence type="predicted"/>
<dbReference type="InterPro" id="IPR045010">
    <property type="entry name" value="MDR_fam"/>
</dbReference>
<dbReference type="SMART" id="SM00829">
    <property type="entry name" value="PKS_ER"/>
    <property type="match status" value="1"/>
</dbReference>
<dbReference type="PANTHER" id="PTHR43205:SF7">
    <property type="entry name" value="PROSTAGLANDIN REDUCTASE 1"/>
    <property type="match status" value="1"/>
</dbReference>
<gene>
    <name evidence="3" type="ORF">L2740_11670</name>
</gene>
<dbReference type="InterPro" id="IPR020843">
    <property type="entry name" value="ER"/>
</dbReference>
<dbReference type="Pfam" id="PF00107">
    <property type="entry name" value="ADH_zinc_N"/>
    <property type="match status" value="1"/>
</dbReference>
<dbReference type="Gene3D" id="3.90.180.10">
    <property type="entry name" value="Medium-chain alcohol dehydrogenases, catalytic domain"/>
    <property type="match status" value="1"/>
</dbReference>
<dbReference type="RefSeq" id="WP_248950378.1">
    <property type="nucleotide sequence ID" value="NZ_JAKILB010000006.1"/>
</dbReference>
<comment type="caution">
    <text evidence="3">The sequence shown here is derived from an EMBL/GenBank/DDBJ whole genome shotgun (WGS) entry which is preliminary data.</text>
</comment>